<dbReference type="SUPFAM" id="SSF53807">
    <property type="entry name" value="Helical backbone' metal receptor"/>
    <property type="match status" value="1"/>
</dbReference>
<keyword evidence="5" id="KW-0732">Signal</keyword>
<name>A0A246F8M5_PSENT</name>
<proteinExistence type="inferred from homology"/>
<dbReference type="GO" id="GO:1901678">
    <property type="term" value="P:iron coordination entity transport"/>
    <property type="evidence" value="ECO:0007669"/>
    <property type="project" value="UniProtKB-ARBA"/>
</dbReference>
<gene>
    <name evidence="7" type="ORF">CEG18_16250</name>
</gene>
<protein>
    <submittedName>
        <fullName evidence="7">Fe3+-hydroxamate ABC transporter substrate-binding protein</fullName>
    </submittedName>
</protein>
<dbReference type="Proteomes" id="UP000198145">
    <property type="component" value="Unassembled WGS sequence"/>
</dbReference>
<dbReference type="InterPro" id="IPR002491">
    <property type="entry name" value="ABC_transptr_periplasmic_BD"/>
</dbReference>
<keyword evidence="4" id="KW-0410">Iron transport</keyword>
<dbReference type="InterPro" id="IPR019546">
    <property type="entry name" value="TAT_signal_bac_arc"/>
</dbReference>
<evidence type="ECO:0000313" key="8">
    <source>
        <dbReference type="Proteomes" id="UP000198145"/>
    </source>
</evidence>
<dbReference type="AlphaFoldDB" id="A0A246F8M5"/>
<evidence type="ECO:0000256" key="3">
    <source>
        <dbReference type="ARBA" id="ARBA00022448"/>
    </source>
</evidence>
<dbReference type="NCBIfam" id="TIGR01409">
    <property type="entry name" value="TAT_signal_seq"/>
    <property type="match status" value="1"/>
</dbReference>
<accession>A0A246F8M5</accession>
<dbReference type="PANTHER" id="PTHR30532:SF1">
    <property type="entry name" value="IRON(3+)-HYDROXAMATE-BINDING PROTEIN FHUD"/>
    <property type="match status" value="1"/>
</dbReference>
<dbReference type="PROSITE" id="PS50983">
    <property type="entry name" value="FE_B12_PBP"/>
    <property type="match status" value="1"/>
</dbReference>
<keyword evidence="4" id="KW-0408">Iron</keyword>
<dbReference type="STRING" id="46680.GCA_000807755_01890"/>
<comment type="subcellular location">
    <subcellularLocation>
        <location evidence="1">Cell envelope</location>
    </subcellularLocation>
</comment>
<dbReference type="eggNOG" id="COG0614">
    <property type="taxonomic scope" value="Bacteria"/>
</dbReference>
<dbReference type="Gene3D" id="3.40.50.1980">
    <property type="entry name" value="Nitrogenase molybdenum iron protein domain"/>
    <property type="match status" value="2"/>
</dbReference>
<sequence length="301" mass="32885">MSLTRRHLLQGLAIGGLACASGLPVFAGERLTRIVALNWVAAETLLTLGVPPLAISDDRYYRVRMPTMALPESVRDVGPYWEPNLELIQQLQPQLILSDPMTPTLQRRLNGIAPTEKVAIYPAPEGAWKATTDFMSDLARRLGIEQVAADYIAAGELRLAELRAKLAHRRLPPVCVAVLNQDGRHAAVYGRNSMVQDVLDRLGVENAWQGPVGPVGLAMVSIERLAERPGSHLVYVDIPTTSARLQSLRQPNALWANLPAVRQGHTLTLQRFYPYAGAASVLDLAERIAAYLDSATEVAHA</sequence>
<organism evidence="7 8">
    <name type="scientific">Pseudomonas nitroreducens</name>
    <dbReference type="NCBI Taxonomy" id="46680"/>
    <lineage>
        <taxon>Bacteria</taxon>
        <taxon>Pseudomonadati</taxon>
        <taxon>Pseudomonadota</taxon>
        <taxon>Gammaproteobacteria</taxon>
        <taxon>Pseudomonadales</taxon>
        <taxon>Pseudomonadaceae</taxon>
        <taxon>Pseudomonas</taxon>
    </lineage>
</organism>
<evidence type="ECO:0000256" key="2">
    <source>
        <dbReference type="ARBA" id="ARBA00008814"/>
    </source>
</evidence>
<reference evidence="7 8" key="1">
    <citation type="submission" date="2017-06" db="EMBL/GenBank/DDBJ databases">
        <title>Draft genome of Pseudomonas nitroreducens DF05.</title>
        <authorList>
            <person name="Iyer R."/>
        </authorList>
    </citation>
    <scope>NUCLEOTIDE SEQUENCE [LARGE SCALE GENOMIC DNA]</scope>
    <source>
        <strain evidence="7 8">DF05</strain>
    </source>
</reference>
<evidence type="ECO:0000256" key="4">
    <source>
        <dbReference type="ARBA" id="ARBA00022496"/>
    </source>
</evidence>
<evidence type="ECO:0000256" key="1">
    <source>
        <dbReference type="ARBA" id="ARBA00004196"/>
    </source>
</evidence>
<dbReference type="PROSITE" id="PS51318">
    <property type="entry name" value="TAT"/>
    <property type="match status" value="1"/>
</dbReference>
<keyword evidence="4" id="KW-0406">Ion transport</keyword>
<dbReference type="RefSeq" id="WP_088418760.1">
    <property type="nucleotide sequence ID" value="NZ_NJBA01000005.1"/>
</dbReference>
<keyword evidence="3" id="KW-0813">Transport</keyword>
<dbReference type="PROSITE" id="PS51257">
    <property type="entry name" value="PROKAR_LIPOPROTEIN"/>
    <property type="match status" value="1"/>
</dbReference>
<dbReference type="GO" id="GO:0030288">
    <property type="term" value="C:outer membrane-bounded periplasmic space"/>
    <property type="evidence" value="ECO:0007669"/>
    <property type="project" value="TreeGrafter"/>
</dbReference>
<dbReference type="InterPro" id="IPR051313">
    <property type="entry name" value="Bact_iron-sidero_bind"/>
</dbReference>
<feature type="domain" description="Fe/B12 periplasmic-binding" evidence="6">
    <location>
        <begin position="33"/>
        <end position="296"/>
    </location>
</feature>
<evidence type="ECO:0000259" key="6">
    <source>
        <dbReference type="PROSITE" id="PS50983"/>
    </source>
</evidence>
<dbReference type="PANTHER" id="PTHR30532">
    <property type="entry name" value="IRON III DICITRATE-BINDING PERIPLASMIC PROTEIN"/>
    <property type="match status" value="1"/>
</dbReference>
<dbReference type="EMBL" id="NJBA01000005">
    <property type="protein sequence ID" value="OWP49989.1"/>
    <property type="molecule type" value="Genomic_DNA"/>
</dbReference>
<dbReference type="Pfam" id="PF01497">
    <property type="entry name" value="Peripla_BP_2"/>
    <property type="match status" value="1"/>
</dbReference>
<comment type="caution">
    <text evidence="7">The sequence shown here is derived from an EMBL/GenBank/DDBJ whole genome shotgun (WGS) entry which is preliminary data.</text>
</comment>
<comment type="similarity">
    <text evidence="2">Belongs to the bacterial solute-binding protein 8 family.</text>
</comment>
<evidence type="ECO:0000256" key="5">
    <source>
        <dbReference type="ARBA" id="ARBA00022729"/>
    </source>
</evidence>
<dbReference type="PRINTS" id="PR01715">
    <property type="entry name" value="FERRIBNDNGPP"/>
</dbReference>
<dbReference type="InterPro" id="IPR006311">
    <property type="entry name" value="TAT_signal"/>
</dbReference>
<evidence type="ECO:0000313" key="7">
    <source>
        <dbReference type="EMBL" id="OWP49989.1"/>
    </source>
</evidence>